<evidence type="ECO:0000313" key="12">
    <source>
        <dbReference type="Proteomes" id="UP001153636"/>
    </source>
</evidence>
<feature type="domain" description="UFSP1/2/DUB catalytic" evidence="8">
    <location>
        <begin position="373"/>
        <end position="556"/>
    </location>
</feature>
<evidence type="ECO:0000259" key="8">
    <source>
        <dbReference type="Pfam" id="PF07910"/>
    </source>
</evidence>
<proteinExistence type="inferred from homology"/>
<dbReference type="GO" id="GO:0071567">
    <property type="term" value="F:deUFMylase activity"/>
    <property type="evidence" value="ECO:0007669"/>
    <property type="project" value="TreeGrafter"/>
</dbReference>
<dbReference type="EMBL" id="OV651817">
    <property type="protein sequence ID" value="CAH1110696.1"/>
    <property type="molecule type" value="Genomic_DNA"/>
</dbReference>
<protein>
    <recommendedName>
        <fullName evidence="7">Probable Ufm1-specific protease 2</fullName>
    </recommendedName>
</protein>
<evidence type="ECO:0000313" key="11">
    <source>
        <dbReference type="EMBL" id="CAH1110696.1"/>
    </source>
</evidence>
<evidence type="ECO:0000256" key="7">
    <source>
        <dbReference type="ARBA" id="ARBA00073264"/>
    </source>
</evidence>
<dbReference type="Gene3D" id="3.90.70.130">
    <property type="match status" value="1"/>
</dbReference>
<dbReference type="FunFam" id="3.90.70.130:FF:000001">
    <property type="entry name" value="Probable Ufm1-specific protease 2"/>
    <property type="match status" value="1"/>
</dbReference>
<accession>A0A9P0D6F1</accession>
<dbReference type="InterPro" id="IPR038765">
    <property type="entry name" value="Papain-like_cys_pep_sf"/>
</dbReference>
<keyword evidence="4" id="KW-0378">Hydrolase</keyword>
<evidence type="ECO:0000256" key="5">
    <source>
        <dbReference type="ARBA" id="ARBA00022807"/>
    </source>
</evidence>
<feature type="domain" description="UFSP2 second" evidence="9">
    <location>
        <begin position="140"/>
        <end position="351"/>
    </location>
</feature>
<keyword evidence="3" id="KW-0833">Ubl conjugation pathway</keyword>
<organism evidence="11 12">
    <name type="scientific">Psylliodes chrysocephalus</name>
    <dbReference type="NCBI Taxonomy" id="3402493"/>
    <lineage>
        <taxon>Eukaryota</taxon>
        <taxon>Metazoa</taxon>
        <taxon>Ecdysozoa</taxon>
        <taxon>Arthropoda</taxon>
        <taxon>Hexapoda</taxon>
        <taxon>Insecta</taxon>
        <taxon>Pterygota</taxon>
        <taxon>Neoptera</taxon>
        <taxon>Endopterygota</taxon>
        <taxon>Coleoptera</taxon>
        <taxon>Polyphaga</taxon>
        <taxon>Cucujiformia</taxon>
        <taxon>Chrysomeloidea</taxon>
        <taxon>Chrysomelidae</taxon>
        <taxon>Galerucinae</taxon>
        <taxon>Alticini</taxon>
        <taxon>Psylliodes</taxon>
    </lineage>
</organism>
<sequence length="564" mass="63972">MKLNIKISESITKRISNLTDSCSGKLYGIITKDNLVIVALHVSQNDFDLTNSLPSGIEFCGILSVGSENQHHNVIPRTVLIKHVFGNDGLSAFIEENGNYKATSYIIITEQEINNTFLYIRLKGEIPLKSEFTASALKETFQNVQKTASLELVFSLLKSNIFILDNETIGIDSDISLNEFCEESNSFNEEINKKKKVINVKPRILEFNLLQQLTKNNSSEVIKEHAPIGILDKHPFKVIDTLLQIDSLAVVKADTKIQNLYTTLLQSINKLLKLYEIKFLDFVNINKLTKNLVYEIFHFYPEECQHFLTFLYAKDQSEAELKILRLLLHKQLLLETSAPCFRRSNQYMFDKKPNGPLINPHEGIRATDNGGVIALVRGKYEYYHYCQNKMDDNGWGCAYRSLQTLASWFKLQGFVDRDVPTFAEIQQCLVNIKDKPACFVGSRQWIGSTEVNFVLNTLLGVENKILYVSSGDDMASKGQELVSHFQNHGSPVMIGGGVLAHTILGVDYNQQTGDIRFLILDPHYTGGEDLHTIQSKGWCGWKNANFWDKGSYYNMCLPLVPREV</sequence>
<dbReference type="PANTHER" id="PTHR48153">
    <property type="entry name" value="UFM1-SPECIFIC PROTEASE 2"/>
    <property type="match status" value="1"/>
</dbReference>
<evidence type="ECO:0000256" key="1">
    <source>
        <dbReference type="ARBA" id="ARBA00008552"/>
    </source>
</evidence>
<keyword evidence="5" id="KW-0788">Thiol protease</keyword>
<evidence type="ECO:0000259" key="10">
    <source>
        <dbReference type="Pfam" id="PF26560"/>
    </source>
</evidence>
<keyword evidence="2" id="KW-0645">Protease</keyword>
<dbReference type="InterPro" id="IPR049387">
    <property type="entry name" value="UFSP2-like_2nd"/>
</dbReference>
<dbReference type="GO" id="GO:0006508">
    <property type="term" value="P:proteolysis"/>
    <property type="evidence" value="ECO:0007669"/>
    <property type="project" value="UniProtKB-KW"/>
</dbReference>
<dbReference type="AlphaFoldDB" id="A0A9P0D6F1"/>
<dbReference type="Proteomes" id="UP001153636">
    <property type="component" value="Chromosome 5"/>
</dbReference>
<evidence type="ECO:0000259" key="9">
    <source>
        <dbReference type="Pfam" id="PF20908"/>
    </source>
</evidence>
<evidence type="ECO:0000256" key="3">
    <source>
        <dbReference type="ARBA" id="ARBA00022786"/>
    </source>
</evidence>
<feature type="domain" description="UFSP2 N-terminal MPN-like" evidence="10">
    <location>
        <begin position="1"/>
        <end position="113"/>
    </location>
</feature>
<dbReference type="InterPro" id="IPR058757">
    <property type="entry name" value="UFSP2_MPN_N"/>
</dbReference>
<dbReference type="Pfam" id="PF07910">
    <property type="entry name" value="Peptidase_C78"/>
    <property type="match status" value="1"/>
</dbReference>
<dbReference type="InterPro" id="IPR012462">
    <property type="entry name" value="UFSP1/2_DUB_cat"/>
</dbReference>
<dbReference type="SUPFAM" id="SSF54001">
    <property type="entry name" value="Cysteine proteinases"/>
    <property type="match status" value="1"/>
</dbReference>
<comment type="similarity">
    <text evidence="1">Belongs to the peptidase C78 family.</text>
</comment>
<gene>
    <name evidence="11" type="ORF">PSYICH_LOCUS10975</name>
</gene>
<comment type="function">
    <text evidence="6">Thiol protease which recognizes and hydrolyzes the peptide bond at the C-terminal Gly of UFM1, a ubiquitin-like modifier protein bound to a number of target proteins. Does not hydrolyze SUMO1 or ISG15 ubiquitin-like proteins.</text>
</comment>
<dbReference type="Pfam" id="PF20908">
    <property type="entry name" value="UfSP2_N"/>
    <property type="match status" value="1"/>
</dbReference>
<dbReference type="PANTHER" id="PTHR48153:SF2">
    <property type="entry name" value="UFM1-SPECIFIC PROTEASE 2"/>
    <property type="match status" value="1"/>
</dbReference>
<dbReference type="GO" id="GO:0005634">
    <property type="term" value="C:nucleus"/>
    <property type="evidence" value="ECO:0007669"/>
    <property type="project" value="TreeGrafter"/>
</dbReference>
<evidence type="ECO:0000256" key="4">
    <source>
        <dbReference type="ARBA" id="ARBA00022801"/>
    </source>
</evidence>
<keyword evidence="12" id="KW-1185">Reference proteome</keyword>
<dbReference type="Pfam" id="PF26560">
    <property type="entry name" value="UFSP2_MPN_insect"/>
    <property type="match status" value="1"/>
</dbReference>
<evidence type="ECO:0000256" key="2">
    <source>
        <dbReference type="ARBA" id="ARBA00022670"/>
    </source>
</evidence>
<dbReference type="OrthoDB" id="417506at2759"/>
<evidence type="ECO:0000256" key="6">
    <source>
        <dbReference type="ARBA" id="ARBA00057559"/>
    </source>
</evidence>
<reference evidence="11" key="1">
    <citation type="submission" date="2022-01" db="EMBL/GenBank/DDBJ databases">
        <authorList>
            <person name="King R."/>
        </authorList>
    </citation>
    <scope>NUCLEOTIDE SEQUENCE</scope>
</reference>
<dbReference type="GO" id="GO:0005783">
    <property type="term" value="C:endoplasmic reticulum"/>
    <property type="evidence" value="ECO:0007669"/>
    <property type="project" value="TreeGrafter"/>
</dbReference>
<name>A0A9P0D6F1_9CUCU</name>